<sequence length="132" mass="15169">MSIFFMILIDSPLAAAKGPRDPERILSDPEFMEWVKSNFPNIAFLLAGKTQEPSTETVREVFKFMAELNNYYALYGRASNWGLDVIVGRCDLLDRARVGGVARYDVARTRFSYEVTLSWEKTRIDFRFGITI</sequence>
<organism evidence="2 3">
    <name type="scientific">Hymenolepis diminuta</name>
    <name type="common">Rat tapeworm</name>
    <dbReference type="NCBI Taxonomy" id="6216"/>
    <lineage>
        <taxon>Eukaryota</taxon>
        <taxon>Metazoa</taxon>
        <taxon>Spiralia</taxon>
        <taxon>Lophotrochozoa</taxon>
        <taxon>Platyhelminthes</taxon>
        <taxon>Cestoda</taxon>
        <taxon>Eucestoda</taxon>
        <taxon>Cyclophyllidea</taxon>
        <taxon>Hymenolepididae</taxon>
        <taxon>Hymenolepis</taxon>
    </lineage>
</organism>
<dbReference type="AlphaFoldDB" id="A0A564ZAD8"/>
<name>A0A564ZAD8_HYMDI</name>
<keyword evidence="1" id="KW-0732">Signal</keyword>
<gene>
    <name evidence="2" type="ORF">WMSIL1_LOCUS14075</name>
</gene>
<proteinExistence type="predicted"/>
<keyword evidence="3" id="KW-1185">Reference proteome</keyword>
<reference evidence="2 3" key="1">
    <citation type="submission" date="2019-07" db="EMBL/GenBank/DDBJ databases">
        <authorList>
            <person name="Jastrzebski P J."/>
            <person name="Paukszto L."/>
            <person name="Jastrzebski P J."/>
        </authorList>
    </citation>
    <scope>NUCLEOTIDE SEQUENCE [LARGE SCALE GENOMIC DNA]</scope>
    <source>
        <strain evidence="2 3">WMS-il1</strain>
    </source>
</reference>
<evidence type="ECO:0000313" key="2">
    <source>
        <dbReference type="EMBL" id="VUZ56461.1"/>
    </source>
</evidence>
<evidence type="ECO:0000256" key="1">
    <source>
        <dbReference type="SAM" id="SignalP"/>
    </source>
</evidence>
<dbReference type="Proteomes" id="UP000321570">
    <property type="component" value="Unassembled WGS sequence"/>
</dbReference>
<dbReference type="EMBL" id="CABIJS010000704">
    <property type="protein sequence ID" value="VUZ56461.1"/>
    <property type="molecule type" value="Genomic_DNA"/>
</dbReference>
<protein>
    <submittedName>
        <fullName evidence="2">Uncharacterized protein</fullName>
    </submittedName>
</protein>
<feature type="signal peptide" evidence="1">
    <location>
        <begin position="1"/>
        <end position="16"/>
    </location>
</feature>
<accession>A0A564ZAD8</accession>
<feature type="chain" id="PRO_5021754080" evidence="1">
    <location>
        <begin position="17"/>
        <end position="132"/>
    </location>
</feature>
<evidence type="ECO:0000313" key="3">
    <source>
        <dbReference type="Proteomes" id="UP000321570"/>
    </source>
</evidence>